<proteinExistence type="predicted"/>
<protein>
    <submittedName>
        <fullName evidence="1">Helix-turn-helix domain-containing protein</fullName>
    </submittedName>
</protein>
<dbReference type="EMBL" id="VTPV01000002">
    <property type="protein sequence ID" value="KAB1231981.1"/>
    <property type="molecule type" value="Genomic_DNA"/>
</dbReference>
<name>A0A5N4BUA3_9FLAO</name>
<reference evidence="1 2" key="1">
    <citation type="journal article" date="2019" name="Stand. Genomic Sci.">
        <title>Draft Whole-Genome Sequence of a Novel Chryseobacterium viscerum Strain Isolated from Fresh Water at Dripping Springs, New Mexico.</title>
        <authorList>
            <person name="Kyndt J.A."/>
            <person name="Moore T.C."/>
        </authorList>
    </citation>
    <scope>NUCLEOTIDE SEQUENCE [LARGE SCALE GENOMIC DNA]</scope>
    <source>
        <strain evidence="1 2">DPS</strain>
    </source>
</reference>
<dbReference type="InterPro" id="IPR010921">
    <property type="entry name" value="Trp_repressor/repl_initiator"/>
</dbReference>
<dbReference type="SUPFAM" id="SSF48295">
    <property type="entry name" value="TrpR-like"/>
    <property type="match status" value="1"/>
</dbReference>
<organism evidence="1 2">
    <name type="scientific">Chryseobacterium viscerum</name>
    <dbReference type="NCBI Taxonomy" id="1037377"/>
    <lineage>
        <taxon>Bacteria</taxon>
        <taxon>Pseudomonadati</taxon>
        <taxon>Bacteroidota</taxon>
        <taxon>Flavobacteriia</taxon>
        <taxon>Flavobacteriales</taxon>
        <taxon>Weeksellaceae</taxon>
        <taxon>Chryseobacterium group</taxon>
        <taxon>Chryseobacterium</taxon>
    </lineage>
</organism>
<dbReference type="Proteomes" id="UP000326384">
    <property type="component" value="Unassembled WGS sequence"/>
</dbReference>
<sequence length="110" mass="13145">MQKSNINYRQIFIDILDTKYPEKKAKCLSLLKKENLSAIDIIKLNHKIFGKADKETEVFNQKHRSYSKSAILKILDYQKKNNLNNLQLANYYKLSRNTITKWKRLFYEAD</sequence>
<accession>A0A5N4BUA3</accession>
<evidence type="ECO:0000313" key="2">
    <source>
        <dbReference type="Proteomes" id="UP000326384"/>
    </source>
</evidence>
<keyword evidence="2" id="KW-1185">Reference proteome</keyword>
<evidence type="ECO:0000313" key="1">
    <source>
        <dbReference type="EMBL" id="KAB1231981.1"/>
    </source>
</evidence>
<gene>
    <name evidence="1" type="ORF">F8D52_04920</name>
</gene>
<dbReference type="RefSeq" id="WP_152289144.1">
    <property type="nucleotide sequence ID" value="NZ_VTPV01000002.1"/>
</dbReference>
<comment type="caution">
    <text evidence="1">The sequence shown here is derived from an EMBL/GenBank/DDBJ whole genome shotgun (WGS) entry which is preliminary data.</text>
</comment>